<dbReference type="Pfam" id="PF08284">
    <property type="entry name" value="RVP_2"/>
    <property type="match status" value="1"/>
</dbReference>
<dbReference type="CDD" id="cd00303">
    <property type="entry name" value="retropepsin_like"/>
    <property type="match status" value="1"/>
</dbReference>
<proteinExistence type="predicted"/>
<dbReference type="EMBL" id="ML770051">
    <property type="protein sequence ID" value="KAE9384965.1"/>
    <property type="molecule type" value="Genomic_DNA"/>
</dbReference>
<feature type="non-terminal residue" evidence="1">
    <location>
        <position position="1"/>
    </location>
</feature>
<feature type="non-terminal residue" evidence="1">
    <location>
        <position position="84"/>
    </location>
</feature>
<dbReference type="Proteomes" id="UP000799118">
    <property type="component" value="Unassembled WGS sequence"/>
</dbReference>
<evidence type="ECO:0000313" key="2">
    <source>
        <dbReference type="Proteomes" id="UP000799118"/>
    </source>
</evidence>
<keyword evidence="2" id="KW-1185">Reference proteome</keyword>
<dbReference type="OrthoDB" id="128646at2759"/>
<protein>
    <recommendedName>
        <fullName evidence="3">Peptidase A2 domain-containing protein</fullName>
    </recommendedName>
</protein>
<dbReference type="InterPro" id="IPR021109">
    <property type="entry name" value="Peptidase_aspartic_dom_sf"/>
</dbReference>
<evidence type="ECO:0000313" key="1">
    <source>
        <dbReference type="EMBL" id="KAE9384965.1"/>
    </source>
</evidence>
<reference evidence="1" key="1">
    <citation type="journal article" date="2019" name="Environ. Microbiol.">
        <title>Fungal ecological strategies reflected in gene transcription - a case study of two litter decomposers.</title>
        <authorList>
            <person name="Barbi F."/>
            <person name="Kohler A."/>
            <person name="Barry K."/>
            <person name="Baskaran P."/>
            <person name="Daum C."/>
            <person name="Fauchery L."/>
            <person name="Ihrmark K."/>
            <person name="Kuo A."/>
            <person name="LaButti K."/>
            <person name="Lipzen A."/>
            <person name="Morin E."/>
            <person name="Grigoriev I.V."/>
            <person name="Henrissat B."/>
            <person name="Lindahl B."/>
            <person name="Martin F."/>
        </authorList>
    </citation>
    <scope>NUCLEOTIDE SEQUENCE</scope>
    <source>
        <strain evidence="1">JB14</strain>
    </source>
</reference>
<name>A0A6A4GI84_9AGAR</name>
<dbReference type="AlphaFoldDB" id="A0A6A4GI84"/>
<dbReference type="Gene3D" id="2.40.70.10">
    <property type="entry name" value="Acid Proteases"/>
    <property type="match status" value="1"/>
</dbReference>
<organism evidence="1 2">
    <name type="scientific">Gymnopus androsaceus JB14</name>
    <dbReference type="NCBI Taxonomy" id="1447944"/>
    <lineage>
        <taxon>Eukaryota</taxon>
        <taxon>Fungi</taxon>
        <taxon>Dikarya</taxon>
        <taxon>Basidiomycota</taxon>
        <taxon>Agaricomycotina</taxon>
        <taxon>Agaricomycetes</taxon>
        <taxon>Agaricomycetidae</taxon>
        <taxon>Agaricales</taxon>
        <taxon>Marasmiineae</taxon>
        <taxon>Omphalotaceae</taxon>
        <taxon>Gymnopus</taxon>
    </lineage>
</organism>
<accession>A0A6A4GI84</accession>
<sequence>AMIDSGATGLFINQHFVEQHHIQTQQLPHPITLYNIDGTPNTAGQITHSVRLLSTIDKNQPQLLEYLVTNLGTENVILRLLWLR</sequence>
<gene>
    <name evidence="1" type="ORF">BT96DRAFT_742428</name>
</gene>
<evidence type="ECO:0008006" key="3">
    <source>
        <dbReference type="Google" id="ProtNLM"/>
    </source>
</evidence>